<dbReference type="PRINTS" id="PR00413">
    <property type="entry name" value="HADHALOGNASE"/>
</dbReference>
<dbReference type="EC" id="3.1.3.-" evidence="4"/>
<reference evidence="4" key="1">
    <citation type="submission" date="2024-06" db="EMBL/GenBank/DDBJ databases">
        <title>Kribbella sp. strain HUAS MG21 genome sequences.</title>
        <authorList>
            <person name="Mo P."/>
        </authorList>
    </citation>
    <scope>NUCLEOTIDE SEQUENCE</scope>
    <source>
        <strain evidence="4">HUAS MG21</strain>
    </source>
</reference>
<proteinExistence type="predicted"/>
<dbReference type="SUPFAM" id="SSF56784">
    <property type="entry name" value="HAD-like"/>
    <property type="match status" value="1"/>
</dbReference>
<dbReference type="NCBIfam" id="TIGR01549">
    <property type="entry name" value="HAD-SF-IA-v1"/>
    <property type="match status" value="1"/>
</dbReference>
<dbReference type="InterPro" id="IPR023214">
    <property type="entry name" value="HAD_sf"/>
</dbReference>
<dbReference type="GO" id="GO:0044281">
    <property type="term" value="P:small molecule metabolic process"/>
    <property type="evidence" value="ECO:0007669"/>
    <property type="project" value="UniProtKB-ARBA"/>
</dbReference>
<keyword evidence="2 4" id="KW-0378">Hydrolase</keyword>
<dbReference type="SFLD" id="SFLDG01129">
    <property type="entry name" value="C1.5:_HAD__Beta-PGM__Phosphata"/>
    <property type="match status" value="1"/>
</dbReference>
<dbReference type="RefSeq" id="WP_350276244.1">
    <property type="nucleotide sequence ID" value="NZ_CP158165.1"/>
</dbReference>
<evidence type="ECO:0000256" key="2">
    <source>
        <dbReference type="ARBA" id="ARBA00022801"/>
    </source>
</evidence>
<evidence type="ECO:0000313" key="4">
    <source>
        <dbReference type="EMBL" id="XBV23412.1"/>
    </source>
</evidence>
<dbReference type="GO" id="GO:0016787">
    <property type="term" value="F:hydrolase activity"/>
    <property type="evidence" value="ECO:0007669"/>
    <property type="project" value="UniProtKB-KW"/>
</dbReference>
<dbReference type="InterPro" id="IPR036412">
    <property type="entry name" value="HAD-like_sf"/>
</dbReference>
<dbReference type="Gene3D" id="1.10.150.520">
    <property type="match status" value="1"/>
</dbReference>
<evidence type="ECO:0000256" key="1">
    <source>
        <dbReference type="ARBA" id="ARBA00001946"/>
    </source>
</evidence>
<dbReference type="InterPro" id="IPR051400">
    <property type="entry name" value="HAD-like_hydrolase"/>
</dbReference>
<gene>
    <name evidence="4" type="ORF">ABN611_33205</name>
</gene>
<dbReference type="Pfam" id="PF00702">
    <property type="entry name" value="Hydrolase"/>
    <property type="match status" value="1"/>
</dbReference>
<organism evidence="4">
    <name type="scientific">Kribbella sp. HUAS MG21</name>
    <dbReference type="NCBI Taxonomy" id="3160966"/>
    <lineage>
        <taxon>Bacteria</taxon>
        <taxon>Bacillati</taxon>
        <taxon>Actinomycetota</taxon>
        <taxon>Actinomycetes</taxon>
        <taxon>Propionibacteriales</taxon>
        <taxon>Kribbellaceae</taxon>
        <taxon>Kribbella</taxon>
    </lineage>
</organism>
<dbReference type="AlphaFoldDB" id="A0AAU7T9N5"/>
<dbReference type="Gene3D" id="3.40.50.1000">
    <property type="entry name" value="HAD superfamily/HAD-like"/>
    <property type="match status" value="1"/>
</dbReference>
<dbReference type="SFLD" id="SFLDS00003">
    <property type="entry name" value="Haloacid_Dehalogenase"/>
    <property type="match status" value="1"/>
</dbReference>
<protein>
    <submittedName>
        <fullName evidence="4">HAD family hydrolase</fullName>
        <ecNumber evidence="4">3.1.3.-</ecNumber>
    </submittedName>
</protein>
<sequence>MTPRLACFDLDNTLIDRDAAFQQWARWWTERAGLGADAADWLVAQDNSGFTPRAQLFGLARARFGLATPVEELVASYHEEHPRFTWVEQPVLDGLAALREAGWRIAVVTNGETVQQSLKLAHTGLEAAVDFACISESVGVRKPARQIFEAAATGAGAPLENGWMVGDHPSYDIAGGRTAGLHTIQVGRRNGPPTPDHQVDAITAAFPLILEGSSRSLN</sequence>
<dbReference type="PANTHER" id="PTHR46470">
    <property type="entry name" value="N-ACYLNEURAMINATE-9-PHOSPHATASE"/>
    <property type="match status" value="1"/>
</dbReference>
<comment type="cofactor">
    <cofactor evidence="1">
        <name>Mg(2+)</name>
        <dbReference type="ChEBI" id="CHEBI:18420"/>
    </cofactor>
</comment>
<keyword evidence="3" id="KW-0460">Magnesium</keyword>
<evidence type="ECO:0000256" key="3">
    <source>
        <dbReference type="ARBA" id="ARBA00022842"/>
    </source>
</evidence>
<name>A0AAU7T9N5_9ACTN</name>
<dbReference type="InterPro" id="IPR006439">
    <property type="entry name" value="HAD-SF_hydro_IA"/>
</dbReference>
<dbReference type="EMBL" id="CP158165">
    <property type="protein sequence ID" value="XBV23412.1"/>
    <property type="molecule type" value="Genomic_DNA"/>
</dbReference>
<accession>A0AAU7T9N5</accession>